<keyword evidence="2" id="KW-0067">ATP-binding</keyword>
<organism evidence="2 3">
    <name type="scientific">Candidatus Saccharicenans subterraneus</name>
    <dbReference type="NCBI Taxonomy" id="2508984"/>
    <lineage>
        <taxon>Bacteria</taxon>
        <taxon>Candidatus Aminicenantota</taxon>
        <taxon>Candidatus Aminicenantia</taxon>
        <taxon>Candidatus Aminicenantales</taxon>
        <taxon>Candidatus Saccharicenantaceae</taxon>
        <taxon>Candidatus Saccharicenans</taxon>
    </lineage>
</organism>
<dbReference type="GO" id="GO:0003677">
    <property type="term" value="F:DNA binding"/>
    <property type="evidence" value="ECO:0007669"/>
    <property type="project" value="InterPro"/>
</dbReference>
<name>A0A3E2BQN7_9BACT</name>
<dbReference type="SUPFAM" id="SSF52540">
    <property type="entry name" value="P-loop containing nucleoside triphosphate hydrolases"/>
    <property type="match status" value="1"/>
</dbReference>
<evidence type="ECO:0000313" key="2">
    <source>
        <dbReference type="EMBL" id="RFT17083.1"/>
    </source>
</evidence>
<dbReference type="EMBL" id="QUAH01000001">
    <property type="protein sequence ID" value="RFT17083.1"/>
    <property type="molecule type" value="Genomic_DNA"/>
</dbReference>
<dbReference type="InterPro" id="IPR027417">
    <property type="entry name" value="P-loop_NTPase"/>
</dbReference>
<dbReference type="InterPro" id="IPR006935">
    <property type="entry name" value="Helicase/UvrB_N"/>
</dbReference>
<dbReference type="GO" id="GO:0005829">
    <property type="term" value="C:cytosol"/>
    <property type="evidence" value="ECO:0007669"/>
    <property type="project" value="TreeGrafter"/>
</dbReference>
<dbReference type="GO" id="GO:0005524">
    <property type="term" value="F:ATP binding"/>
    <property type="evidence" value="ECO:0007669"/>
    <property type="project" value="InterPro"/>
</dbReference>
<protein>
    <submittedName>
        <fullName evidence="2">Type III restriction-modification enzyme helicase subunit</fullName>
    </submittedName>
</protein>
<comment type="caution">
    <text evidence="2">The sequence shown here is derived from an EMBL/GenBank/DDBJ whole genome shotgun (WGS) entry which is preliminary data.</text>
</comment>
<dbReference type="InterPro" id="IPR050742">
    <property type="entry name" value="Helicase_Restrict-Modif_Enz"/>
</dbReference>
<gene>
    <name evidence="2" type="ORF">OP8BY_1025</name>
</gene>
<keyword evidence="2" id="KW-0347">Helicase</keyword>
<accession>A0A3E2BQN7</accession>
<dbReference type="PANTHER" id="PTHR47396:SF1">
    <property type="entry name" value="ATP-DEPENDENT HELICASE IRC3-RELATED"/>
    <property type="match status" value="1"/>
</dbReference>
<dbReference type="GO" id="GO:0016787">
    <property type="term" value="F:hydrolase activity"/>
    <property type="evidence" value="ECO:0007669"/>
    <property type="project" value="InterPro"/>
</dbReference>
<dbReference type="PANTHER" id="PTHR47396">
    <property type="entry name" value="TYPE I RESTRICTION ENZYME ECOKI R PROTEIN"/>
    <property type="match status" value="1"/>
</dbReference>
<keyword evidence="2" id="KW-0378">Hydrolase</keyword>
<evidence type="ECO:0000259" key="1">
    <source>
        <dbReference type="Pfam" id="PF04851"/>
    </source>
</evidence>
<dbReference type="AlphaFoldDB" id="A0A3E2BQN7"/>
<evidence type="ECO:0000313" key="3">
    <source>
        <dbReference type="Proteomes" id="UP000257323"/>
    </source>
</evidence>
<feature type="domain" description="Helicase/UvrB N-terminal" evidence="1">
    <location>
        <begin position="73"/>
        <end position="311"/>
    </location>
</feature>
<keyword evidence="2" id="KW-0547">Nucleotide-binding</keyword>
<dbReference type="Pfam" id="PF04851">
    <property type="entry name" value="ResIII"/>
    <property type="match status" value="1"/>
</dbReference>
<dbReference type="GO" id="GO:0004386">
    <property type="term" value="F:helicase activity"/>
    <property type="evidence" value="ECO:0007669"/>
    <property type="project" value="UniProtKB-KW"/>
</dbReference>
<dbReference type="Proteomes" id="UP000257323">
    <property type="component" value="Unassembled WGS sequence"/>
</dbReference>
<reference evidence="2 3" key="1">
    <citation type="submission" date="2018-08" db="EMBL/GenBank/DDBJ databases">
        <title>Genome analysis of the thermophilic bacterium of the candidate phylum Aminicenantes from deep subsurface aquifer revealed its physiology and ecological role.</title>
        <authorList>
            <person name="Kadnikov V.V."/>
            <person name="Mardanov A.V."/>
            <person name="Beletsky A.V."/>
            <person name="Karnachuk O.V."/>
            <person name="Ravin N.V."/>
        </authorList>
    </citation>
    <scope>NUCLEOTIDE SEQUENCE [LARGE SCALE GENOMIC DNA]</scope>
    <source>
        <strain evidence="2">BY38</strain>
    </source>
</reference>
<dbReference type="Gene3D" id="3.40.50.300">
    <property type="entry name" value="P-loop containing nucleotide triphosphate hydrolases"/>
    <property type="match status" value="2"/>
</dbReference>
<sequence length="852" mass="99848">MNWGKQMKPIEILHPDQRHPSKAYLVNKLREAVFAWRCQGYPGVTATTNRLLQFWFYEDHIVDKKPFEFWFCQREAIETLIFVYEVMKKQNFIDMARDFGRGPIQGYDPSYDQYPLYAFKMATGSGKTFVMAMGIAWQYFNHKWENNQDYTSKFLLIAGEKNVIYDRLTRDFKGGAIFRELPLIPPEWEDEFDLKIILKEDPINIIPDSVLFLTNIQQLEQRKSRKEEIEKYIDGIMELPEIYNVSDIYQENRIKEVLNSCPNIMILKDEAHHIYSFEKAWKKILLELHRSLVSKAGKGINMELDFSATPKTETGALFPWIIIDFSLKEAIEMNIVKRPLKGLVKDAREIASKKTVERYRAWIDAGIRRWREYKEKLKPLGKKPVLFFQCPENEQADEVFSYLNSSIPDLKGKVLLIHTDSTGEVKKADLPAAREFAKTIDDPDPEKNPYEAIVSTLMLNEGWDVRNVNVIVGLRSYTSKRKVLPEQVIGRGLRKMFPEEEGNIERSINVLEVIGPPGLIDILEELETQEGFKIAEFDTRSEINLTSIFVDEEKLDKDIEIPILTPRIIIREFQVDELKIEKMPSLGVLLENKVLDMEYVAVDMLKGVEVIKRKWDLPVPKDSKSVVAYYTDQILRQLKILGAFSTFYPMVKKYVKEKLFNVKVDLDDPRVLFKLSMPDVQEKLISLFVETFRDMTFFDREPEKADRIRLSDTRPFPWARLVYPADKCIFNYVAVDNNFELDFAKFLDRATDTKSFCKNCRIGFFIEYRDSEGNLRHYYPDFIVALQNGKYWIIETKGREDVDVEYKDKRALIWCEDASKLTGEKWNYIRVNQEDFERYRFKSVAEILSALG</sequence>
<proteinExistence type="predicted"/>